<evidence type="ECO:0000313" key="9">
    <source>
        <dbReference type="EMBL" id="KAL3524492.1"/>
    </source>
</evidence>
<feature type="transmembrane region" description="Helical" evidence="6">
    <location>
        <begin position="182"/>
        <end position="202"/>
    </location>
</feature>
<dbReference type="GO" id="GO:0016020">
    <property type="term" value="C:membrane"/>
    <property type="evidence" value="ECO:0007669"/>
    <property type="project" value="UniProtKB-SubCell"/>
</dbReference>
<comment type="similarity">
    <text evidence="2 6">Belongs to the drug/metabolite transporter (DMT) superfamily. Plant drug/metabolite exporter (P-DME) (TC 2.A.7.4) family.</text>
</comment>
<name>A0ABD3A230_9GENT</name>
<gene>
    <name evidence="9" type="ORF">ACH5RR_017326</name>
</gene>
<protein>
    <recommendedName>
        <fullName evidence="6">WAT1-related protein</fullName>
    </recommendedName>
</protein>
<accession>A0ABD3A230</accession>
<feature type="transmembrane region" description="Helical" evidence="6">
    <location>
        <begin position="138"/>
        <end position="156"/>
    </location>
</feature>
<feature type="transmembrane region" description="Helical" evidence="6">
    <location>
        <begin position="41"/>
        <end position="63"/>
    </location>
</feature>
<keyword evidence="3 6" id="KW-0812">Transmembrane</keyword>
<dbReference type="SUPFAM" id="SSF103481">
    <property type="entry name" value="Multidrug resistance efflux transporter EmrE"/>
    <property type="match status" value="2"/>
</dbReference>
<dbReference type="EMBL" id="JBJUIK010000007">
    <property type="protein sequence ID" value="KAL3524492.1"/>
    <property type="molecule type" value="Genomic_DNA"/>
</dbReference>
<feature type="region of interest" description="Disordered" evidence="7">
    <location>
        <begin position="341"/>
        <end position="371"/>
    </location>
</feature>
<feature type="compositionally biased region" description="Basic and acidic residues" evidence="7">
    <location>
        <begin position="362"/>
        <end position="371"/>
    </location>
</feature>
<feature type="transmembrane region" description="Helical" evidence="6">
    <location>
        <begin position="214"/>
        <end position="233"/>
    </location>
</feature>
<evidence type="ECO:0000256" key="3">
    <source>
        <dbReference type="ARBA" id="ARBA00022692"/>
    </source>
</evidence>
<keyword evidence="5 6" id="KW-0472">Membrane</keyword>
<feature type="transmembrane region" description="Helical" evidence="6">
    <location>
        <begin position="304"/>
        <end position="324"/>
    </location>
</feature>
<keyword evidence="10" id="KW-1185">Reference proteome</keyword>
<dbReference type="PANTHER" id="PTHR31218">
    <property type="entry name" value="WAT1-RELATED PROTEIN"/>
    <property type="match status" value="1"/>
</dbReference>
<feature type="transmembrane region" description="Helical" evidence="6">
    <location>
        <begin position="109"/>
        <end position="126"/>
    </location>
</feature>
<comment type="subcellular location">
    <subcellularLocation>
        <location evidence="1 6">Membrane</location>
        <topology evidence="1 6">Multi-pass membrane protein</topology>
    </subcellularLocation>
</comment>
<proteinExistence type="inferred from homology"/>
<comment type="caution">
    <text evidence="9">The sequence shown here is derived from an EMBL/GenBank/DDBJ whole genome shotgun (WGS) entry which is preliminary data.</text>
</comment>
<feature type="domain" description="EamA" evidence="8">
    <location>
        <begin position="184"/>
        <end position="320"/>
    </location>
</feature>
<evidence type="ECO:0000313" key="10">
    <source>
        <dbReference type="Proteomes" id="UP001630127"/>
    </source>
</evidence>
<dbReference type="InterPro" id="IPR000620">
    <property type="entry name" value="EamA_dom"/>
</dbReference>
<dbReference type="InterPro" id="IPR030184">
    <property type="entry name" value="WAT1-related"/>
</dbReference>
<dbReference type="Pfam" id="PF00892">
    <property type="entry name" value="EamA"/>
    <property type="match status" value="2"/>
</dbReference>
<evidence type="ECO:0000256" key="5">
    <source>
        <dbReference type="ARBA" id="ARBA00023136"/>
    </source>
</evidence>
<feature type="domain" description="EamA" evidence="8">
    <location>
        <begin position="30"/>
        <end position="153"/>
    </location>
</feature>
<evidence type="ECO:0000259" key="8">
    <source>
        <dbReference type="Pfam" id="PF00892"/>
    </source>
</evidence>
<feature type="transmembrane region" description="Helical" evidence="6">
    <location>
        <begin position="75"/>
        <end position="97"/>
    </location>
</feature>
<sequence>MMAVKKWILDGKVATGMLVVQIIGTGLQLLSRVILNQGSFVFAYMFYRHIVGAVCVAPFALFWERGGGKEMSWTAFFWLFAVALTGISMAMGLFYYGLRDTTATYATNFLNLIPIVTFLFSTILRIEKLRLNTKASKMKVMGAILCLGGALTIAFYKGKALHITHHKLDPNSVLKNAEPHKWTRGTIFLVCSCLSYGLWFTSQAKLVQVHLHKFWATFYTCIIGSVQQVVIGLCIDRSKAAWHLGWNLQLITIFYSGALATAASFWLMSWAVEKRGPTYPSMFNPLSLILVALTEALFLGEPLLVGSLLGMFQIILGVYTYLWAKNKEAKDLLLNATNSTTGEAQGTTPYESPNTPICTRAQGDRDQQDVV</sequence>
<feature type="transmembrane region" description="Helical" evidence="6">
    <location>
        <begin position="12"/>
        <end position="35"/>
    </location>
</feature>
<organism evidence="9 10">
    <name type="scientific">Cinchona calisaya</name>
    <dbReference type="NCBI Taxonomy" id="153742"/>
    <lineage>
        <taxon>Eukaryota</taxon>
        <taxon>Viridiplantae</taxon>
        <taxon>Streptophyta</taxon>
        <taxon>Embryophyta</taxon>
        <taxon>Tracheophyta</taxon>
        <taxon>Spermatophyta</taxon>
        <taxon>Magnoliopsida</taxon>
        <taxon>eudicotyledons</taxon>
        <taxon>Gunneridae</taxon>
        <taxon>Pentapetalae</taxon>
        <taxon>asterids</taxon>
        <taxon>lamiids</taxon>
        <taxon>Gentianales</taxon>
        <taxon>Rubiaceae</taxon>
        <taxon>Cinchonoideae</taxon>
        <taxon>Cinchoneae</taxon>
        <taxon>Cinchona</taxon>
    </lineage>
</organism>
<dbReference type="AlphaFoldDB" id="A0ABD3A230"/>
<feature type="transmembrane region" description="Helical" evidence="6">
    <location>
        <begin position="279"/>
        <end position="298"/>
    </location>
</feature>
<reference evidence="9 10" key="1">
    <citation type="submission" date="2024-11" db="EMBL/GenBank/DDBJ databases">
        <title>A near-complete genome assembly of Cinchona calisaya.</title>
        <authorList>
            <person name="Lian D.C."/>
            <person name="Zhao X.W."/>
            <person name="Wei L."/>
        </authorList>
    </citation>
    <scope>NUCLEOTIDE SEQUENCE [LARGE SCALE GENOMIC DNA]</scope>
    <source>
        <tissue evidence="9">Nenye</tissue>
    </source>
</reference>
<dbReference type="InterPro" id="IPR037185">
    <property type="entry name" value="EmrE-like"/>
</dbReference>
<feature type="transmembrane region" description="Helical" evidence="6">
    <location>
        <begin position="253"/>
        <end position="272"/>
    </location>
</feature>
<evidence type="ECO:0000256" key="4">
    <source>
        <dbReference type="ARBA" id="ARBA00022989"/>
    </source>
</evidence>
<evidence type="ECO:0000256" key="1">
    <source>
        <dbReference type="ARBA" id="ARBA00004141"/>
    </source>
</evidence>
<feature type="compositionally biased region" description="Polar residues" evidence="7">
    <location>
        <begin position="341"/>
        <end position="357"/>
    </location>
</feature>
<evidence type="ECO:0000256" key="6">
    <source>
        <dbReference type="RuleBase" id="RU363077"/>
    </source>
</evidence>
<evidence type="ECO:0000256" key="2">
    <source>
        <dbReference type="ARBA" id="ARBA00007635"/>
    </source>
</evidence>
<dbReference type="Proteomes" id="UP001630127">
    <property type="component" value="Unassembled WGS sequence"/>
</dbReference>
<keyword evidence="4 6" id="KW-1133">Transmembrane helix</keyword>
<evidence type="ECO:0000256" key="7">
    <source>
        <dbReference type="SAM" id="MobiDB-lite"/>
    </source>
</evidence>